<keyword evidence="1" id="KW-0812">Transmembrane</keyword>
<keyword evidence="1" id="KW-1133">Transmembrane helix</keyword>
<keyword evidence="1" id="KW-0472">Membrane</keyword>
<organism evidence="2">
    <name type="scientific">viral metagenome</name>
    <dbReference type="NCBI Taxonomy" id="1070528"/>
    <lineage>
        <taxon>unclassified sequences</taxon>
        <taxon>metagenomes</taxon>
        <taxon>organismal metagenomes</taxon>
    </lineage>
</organism>
<dbReference type="AlphaFoldDB" id="A0A6C0C5U4"/>
<evidence type="ECO:0000313" key="2">
    <source>
        <dbReference type="EMBL" id="QHT00086.1"/>
    </source>
</evidence>
<accession>A0A6C0C5U4</accession>
<name>A0A6C0C5U4_9ZZZZ</name>
<reference evidence="2" key="1">
    <citation type="journal article" date="2020" name="Nature">
        <title>Giant virus diversity and host interactions through global metagenomics.</title>
        <authorList>
            <person name="Schulz F."/>
            <person name="Roux S."/>
            <person name="Paez-Espino D."/>
            <person name="Jungbluth S."/>
            <person name="Walsh D.A."/>
            <person name="Denef V.J."/>
            <person name="McMahon K.D."/>
            <person name="Konstantinidis K.T."/>
            <person name="Eloe-Fadrosh E.A."/>
            <person name="Kyrpides N.C."/>
            <person name="Woyke T."/>
        </authorList>
    </citation>
    <scope>NUCLEOTIDE SEQUENCE</scope>
    <source>
        <strain evidence="2">GVMAG-M-3300020192-26</strain>
    </source>
</reference>
<evidence type="ECO:0000256" key="1">
    <source>
        <dbReference type="SAM" id="Phobius"/>
    </source>
</evidence>
<dbReference type="EMBL" id="MN739352">
    <property type="protein sequence ID" value="QHT00086.1"/>
    <property type="molecule type" value="Genomic_DNA"/>
</dbReference>
<feature type="transmembrane region" description="Helical" evidence="1">
    <location>
        <begin position="40"/>
        <end position="60"/>
    </location>
</feature>
<proteinExistence type="predicted"/>
<protein>
    <submittedName>
        <fullName evidence="2">Uncharacterized protein</fullName>
    </submittedName>
</protein>
<sequence length="189" mass="23099">MKKIGDNNDLKVLCERYKNTRFHISSDPIRKLRNVKQKKIIWFPNGLWFGIGCAWLDFMINELEKDPCYYIYQVIANNEMKKIKSMEEMTKFDDEIIDGHKVQKDEWKIDWKTVAKKYDGIEIDVTKDKFYEDSNYYSQNQWFWTWDIPSGAIWKFNDVIIRLIFQKKDNIWYQVNDVIPYVRYQFTKK</sequence>